<dbReference type="AlphaFoldDB" id="A0A7R9AEE8"/>
<dbReference type="Proteomes" id="UP000677054">
    <property type="component" value="Unassembled WGS sequence"/>
</dbReference>
<name>A0A7R9AEE8_9CRUS</name>
<gene>
    <name evidence="1" type="ORF">DSTB1V02_LOCUS12488</name>
</gene>
<dbReference type="EMBL" id="CAJPEV010004773">
    <property type="protein sequence ID" value="CAG0902289.1"/>
    <property type="molecule type" value="Genomic_DNA"/>
</dbReference>
<dbReference type="EMBL" id="LR904290">
    <property type="protein sequence ID" value="CAD7252733.1"/>
    <property type="molecule type" value="Genomic_DNA"/>
</dbReference>
<evidence type="ECO:0000313" key="2">
    <source>
        <dbReference type="Proteomes" id="UP000677054"/>
    </source>
</evidence>
<organism evidence="1">
    <name type="scientific">Darwinula stevensoni</name>
    <dbReference type="NCBI Taxonomy" id="69355"/>
    <lineage>
        <taxon>Eukaryota</taxon>
        <taxon>Metazoa</taxon>
        <taxon>Ecdysozoa</taxon>
        <taxon>Arthropoda</taxon>
        <taxon>Crustacea</taxon>
        <taxon>Oligostraca</taxon>
        <taxon>Ostracoda</taxon>
        <taxon>Podocopa</taxon>
        <taxon>Podocopida</taxon>
        <taxon>Darwinulocopina</taxon>
        <taxon>Darwinuloidea</taxon>
        <taxon>Darwinulidae</taxon>
        <taxon>Darwinula</taxon>
    </lineage>
</organism>
<reference evidence="1" key="1">
    <citation type="submission" date="2020-11" db="EMBL/GenBank/DDBJ databases">
        <authorList>
            <person name="Tran Van P."/>
        </authorList>
    </citation>
    <scope>NUCLEOTIDE SEQUENCE</scope>
</reference>
<proteinExistence type="predicted"/>
<evidence type="ECO:0000313" key="1">
    <source>
        <dbReference type="EMBL" id="CAD7252733.1"/>
    </source>
</evidence>
<keyword evidence="2" id="KW-1185">Reference proteome</keyword>
<accession>A0A7R9AEE8</accession>
<protein>
    <submittedName>
        <fullName evidence="1">Uncharacterized protein</fullName>
    </submittedName>
</protein>
<sequence>MTTGKWMQDCLRIVYQGKGHAKIPMLNVLASKARKHASASKNSWMMEAFARCQLEGTACKLKIA</sequence>